<evidence type="ECO:0000313" key="3">
    <source>
        <dbReference type="Proteomes" id="UP000298493"/>
    </source>
</evidence>
<protein>
    <recommendedName>
        <fullName evidence="4">Cell wall protein</fullName>
    </recommendedName>
</protein>
<accession>A0A4Z1PNA4</accession>
<dbReference type="AlphaFoldDB" id="A0A4Z1PNA4"/>
<dbReference type="PANTHER" id="PTHR38123:SF6">
    <property type="entry name" value="CELL WALL SERINE-THREONINE-RICH GALACTOMANNOPROTEIN MP1 (AFU_ORTHOLOGUE AFUA_4G03240)"/>
    <property type="match status" value="1"/>
</dbReference>
<dbReference type="PANTHER" id="PTHR38123">
    <property type="entry name" value="CELL WALL SERINE-THREONINE-RICH GALACTOMANNOPROTEIN MP1 (AFU_ORTHOLOGUE AFUA_4G03240)"/>
    <property type="match status" value="1"/>
</dbReference>
<gene>
    <name evidence="2" type="ORF">E6O75_ATG00426</name>
</gene>
<name>A0A4Z1PNA4_9PEZI</name>
<dbReference type="Pfam" id="PF12296">
    <property type="entry name" value="HsbA"/>
    <property type="match status" value="1"/>
</dbReference>
<feature type="chain" id="PRO_5021347399" description="Cell wall protein" evidence="1">
    <location>
        <begin position="19"/>
        <end position="187"/>
    </location>
</feature>
<feature type="signal peptide" evidence="1">
    <location>
        <begin position="1"/>
        <end position="18"/>
    </location>
</feature>
<proteinExistence type="predicted"/>
<organism evidence="2 3">
    <name type="scientific">Venturia nashicola</name>
    <dbReference type="NCBI Taxonomy" id="86259"/>
    <lineage>
        <taxon>Eukaryota</taxon>
        <taxon>Fungi</taxon>
        <taxon>Dikarya</taxon>
        <taxon>Ascomycota</taxon>
        <taxon>Pezizomycotina</taxon>
        <taxon>Dothideomycetes</taxon>
        <taxon>Pleosporomycetidae</taxon>
        <taxon>Venturiales</taxon>
        <taxon>Venturiaceae</taxon>
        <taxon>Venturia</taxon>
    </lineage>
</organism>
<keyword evidence="3" id="KW-1185">Reference proteome</keyword>
<dbReference type="GO" id="GO:0005576">
    <property type="term" value="C:extracellular region"/>
    <property type="evidence" value="ECO:0007669"/>
    <property type="project" value="TreeGrafter"/>
</dbReference>
<dbReference type="Proteomes" id="UP000298493">
    <property type="component" value="Unassembled WGS sequence"/>
</dbReference>
<reference evidence="2 3" key="1">
    <citation type="submission" date="2019-04" db="EMBL/GenBank/DDBJ databases">
        <title>High contiguity whole genome sequence and gene annotation resource for two Venturia nashicola isolates.</title>
        <authorList>
            <person name="Prokchorchik M."/>
            <person name="Won K."/>
            <person name="Lee Y."/>
            <person name="Choi E.D."/>
            <person name="Segonzac C."/>
            <person name="Sohn K.H."/>
        </authorList>
    </citation>
    <scope>NUCLEOTIDE SEQUENCE [LARGE SCALE GENOMIC DNA]</scope>
    <source>
        <strain evidence="2 3">PRI2</strain>
    </source>
</reference>
<dbReference type="EMBL" id="SNSC02000001">
    <property type="protein sequence ID" value="TID27659.1"/>
    <property type="molecule type" value="Genomic_DNA"/>
</dbReference>
<dbReference type="InterPro" id="IPR021054">
    <property type="entry name" value="Cell_wall_mannoprotein_1"/>
</dbReference>
<comment type="caution">
    <text evidence="2">The sequence shown here is derived from an EMBL/GenBank/DDBJ whole genome shotgun (WGS) entry which is preliminary data.</text>
</comment>
<sequence>MRFTSLFGLACLTAATFAAPIEQISRGFDTFERAFSKIQTNLRGLTVAIKDLDTNSRRGGQDLSRQEQDIERRAADVTQSLRDGTNSIRRTSMLSPVETTATVGPLEELGVVTQRAVDAWIQAKPSVLRAGGRQAVLRLLTAQETATDEFVDAVNAKVPMVSVMAARLYGQKARNQVDLAIAAYNKP</sequence>
<evidence type="ECO:0008006" key="4">
    <source>
        <dbReference type="Google" id="ProtNLM"/>
    </source>
</evidence>
<dbReference type="Gene3D" id="1.20.1280.140">
    <property type="match status" value="1"/>
</dbReference>
<evidence type="ECO:0000256" key="1">
    <source>
        <dbReference type="SAM" id="SignalP"/>
    </source>
</evidence>
<keyword evidence="1" id="KW-0732">Signal</keyword>
<evidence type="ECO:0000313" key="2">
    <source>
        <dbReference type="EMBL" id="TID27659.1"/>
    </source>
</evidence>